<keyword evidence="2" id="KW-1185">Reference proteome</keyword>
<dbReference type="InterPro" id="IPR028212">
    <property type="entry name" value="GHL6"/>
</dbReference>
<protein>
    <submittedName>
        <fullName evidence="1">Tat pathway signal protein</fullName>
    </submittedName>
</protein>
<evidence type="ECO:0000313" key="1">
    <source>
        <dbReference type="EMBL" id="QIN83286.1"/>
    </source>
</evidence>
<sequence>MSGEGGVPWYRSTYRWGQTNLTEVDPVRYDEGWWRAYWRRTRIQGVIVNAGGIVAYYPSRYPLHHRAEHLGDRDLYGEICAAAREEGLVVVARMDSNRADERFYVEHPDWFTVDAEGRPYRAGDLYVSCVNSPYYEEYLPGILEEVIERNHPEGFADNSWSGLPRENICHCENCARGFRDATGYALPEKKDWGSDAYRRWILWNYARRVEVWELNNRVTKAAGGPDCLWIGMNAGEIEVQSERFRDHKAICERTEIFFLDYQGRRDPRGFQGNADAGKLIHGLFGWDRLIPESTALYGQGQPTFRVGSKPEPEARLWALEGFAGGIQPWWHHIGAYHEDRRQYKTAEPLFRWHEENEEHLIDRKPLANVGVVWTQRNTDFYGQDEVEDRVTLPYRGVVNALIRARIPYVPVHADHVGRDAGRLDVLVLPNVGSLSDEQCADIRRFVEGGGGLVATGESSLYDEWGDRRGDFALSDLFGAHATGAHHGSAGAADPSWETWSKHSYLRISPELRAGVDGPATGDEPVVRDKRRPAFSGFEETDLLPFAGRIEVVGADPAAATSLAFVPPFPIFPPELSWMRHPTSGVPGLVLNESAGGRVAYAPADLDRCFGRDGHPDHARLLANLVRWAAGDAIPLSVEGPGLIDCHPYGQPGRLVLHLVNLTNAGAWPALLDELVPVGPLKARVRLPEGVDAGRVRLLVSGHETEGHVKDGWATIDIPSVTDHEVVVVE</sequence>
<dbReference type="Gene3D" id="3.40.50.880">
    <property type="match status" value="1"/>
</dbReference>
<organism evidence="1 2">
    <name type="scientific">Rubrobacter tropicus</name>
    <dbReference type="NCBI Taxonomy" id="2653851"/>
    <lineage>
        <taxon>Bacteria</taxon>
        <taxon>Bacillati</taxon>
        <taxon>Actinomycetota</taxon>
        <taxon>Rubrobacteria</taxon>
        <taxon>Rubrobacterales</taxon>
        <taxon>Rubrobacteraceae</taxon>
        <taxon>Rubrobacter</taxon>
    </lineage>
</organism>
<dbReference type="EMBL" id="CP045119">
    <property type="protein sequence ID" value="QIN83286.1"/>
    <property type="molecule type" value="Genomic_DNA"/>
</dbReference>
<dbReference type="InterPro" id="IPR029062">
    <property type="entry name" value="Class_I_gatase-like"/>
</dbReference>
<dbReference type="SUPFAM" id="SSF52317">
    <property type="entry name" value="Class I glutamine amidotransferase-like"/>
    <property type="match status" value="1"/>
</dbReference>
<dbReference type="Pfam" id="PF14871">
    <property type="entry name" value="GHL6"/>
    <property type="match status" value="1"/>
</dbReference>
<dbReference type="AlphaFoldDB" id="A0A6G8Q9Y8"/>
<evidence type="ECO:0000313" key="2">
    <source>
        <dbReference type="Proteomes" id="UP000501452"/>
    </source>
</evidence>
<dbReference type="InterPro" id="IPR017853">
    <property type="entry name" value="GH"/>
</dbReference>
<dbReference type="Proteomes" id="UP000501452">
    <property type="component" value="Chromosome"/>
</dbReference>
<name>A0A6G8Q9Y8_9ACTN</name>
<proteinExistence type="predicted"/>
<dbReference type="RefSeq" id="WP_166176422.1">
    <property type="nucleotide sequence ID" value="NZ_CP045119.1"/>
</dbReference>
<dbReference type="CDD" id="cd03143">
    <property type="entry name" value="A4_beta-galactosidase_middle_domain"/>
    <property type="match status" value="1"/>
</dbReference>
<dbReference type="SUPFAM" id="SSF51445">
    <property type="entry name" value="(Trans)glycosidases"/>
    <property type="match status" value="1"/>
</dbReference>
<dbReference type="KEGG" id="rub:GBA63_12030"/>
<gene>
    <name evidence="1" type="ORF">GBA63_12030</name>
</gene>
<dbReference type="Gene3D" id="3.20.20.80">
    <property type="entry name" value="Glycosidases"/>
    <property type="match status" value="1"/>
</dbReference>
<reference evidence="1 2" key="1">
    <citation type="submission" date="2019-10" db="EMBL/GenBank/DDBJ databases">
        <title>Rubrobacter sp nov SCSIO 52090 isolated from a deep-sea sediment in the South China Sea.</title>
        <authorList>
            <person name="Chen R.W."/>
        </authorList>
    </citation>
    <scope>NUCLEOTIDE SEQUENCE [LARGE SCALE GENOMIC DNA]</scope>
    <source>
        <strain evidence="1 2">SCSIO 52909</strain>
    </source>
</reference>
<accession>A0A6G8Q9Y8</accession>